<evidence type="ECO:0000313" key="3">
    <source>
        <dbReference type="EMBL" id="BBM85855.1"/>
    </source>
</evidence>
<dbReference type="GO" id="GO:0016787">
    <property type="term" value="F:hydrolase activity"/>
    <property type="evidence" value="ECO:0007669"/>
    <property type="project" value="UniProtKB-KW"/>
</dbReference>
<gene>
    <name evidence="3" type="ORF">UABAM_04234</name>
</gene>
<protein>
    <submittedName>
        <fullName evidence="3">Serine hydrolase</fullName>
    </submittedName>
</protein>
<evidence type="ECO:0000259" key="2">
    <source>
        <dbReference type="Pfam" id="PF00144"/>
    </source>
</evidence>
<dbReference type="AlphaFoldDB" id="A0A5S9ISI5"/>
<keyword evidence="1" id="KW-0812">Transmembrane</keyword>
<keyword evidence="1" id="KW-0472">Membrane</keyword>
<evidence type="ECO:0000313" key="4">
    <source>
        <dbReference type="Proteomes" id="UP000326354"/>
    </source>
</evidence>
<dbReference type="KEGG" id="uam:UABAM_04234"/>
<dbReference type="InterPro" id="IPR001466">
    <property type="entry name" value="Beta-lactam-related"/>
</dbReference>
<dbReference type="SUPFAM" id="SSF56601">
    <property type="entry name" value="beta-lactamase/transpeptidase-like"/>
    <property type="match status" value="1"/>
</dbReference>
<dbReference type="PANTHER" id="PTHR46825:SF9">
    <property type="entry name" value="BETA-LACTAMASE-RELATED DOMAIN-CONTAINING PROTEIN"/>
    <property type="match status" value="1"/>
</dbReference>
<keyword evidence="1" id="KW-1133">Transmembrane helix</keyword>
<organism evidence="3 4">
    <name type="scientific">Uabimicrobium amorphum</name>
    <dbReference type="NCBI Taxonomy" id="2596890"/>
    <lineage>
        <taxon>Bacteria</taxon>
        <taxon>Pseudomonadati</taxon>
        <taxon>Planctomycetota</taxon>
        <taxon>Candidatus Uabimicrobiia</taxon>
        <taxon>Candidatus Uabimicrobiales</taxon>
        <taxon>Candidatus Uabimicrobiaceae</taxon>
        <taxon>Candidatus Uabimicrobium</taxon>
    </lineage>
</organism>
<dbReference type="Pfam" id="PF00144">
    <property type="entry name" value="Beta-lactamase"/>
    <property type="match status" value="1"/>
</dbReference>
<keyword evidence="4" id="KW-1185">Reference proteome</keyword>
<evidence type="ECO:0000256" key="1">
    <source>
        <dbReference type="SAM" id="Phobius"/>
    </source>
</evidence>
<dbReference type="PANTHER" id="PTHR46825">
    <property type="entry name" value="D-ALANYL-D-ALANINE-CARBOXYPEPTIDASE/ENDOPEPTIDASE AMPH"/>
    <property type="match status" value="1"/>
</dbReference>
<feature type="transmembrane region" description="Helical" evidence="1">
    <location>
        <begin position="579"/>
        <end position="602"/>
    </location>
</feature>
<proteinExistence type="predicted"/>
<accession>A0A5S9ISI5</accession>
<dbReference type="Gene3D" id="3.40.710.10">
    <property type="entry name" value="DD-peptidase/beta-lactamase superfamily"/>
    <property type="match status" value="1"/>
</dbReference>
<name>A0A5S9ISI5_UABAM</name>
<feature type="transmembrane region" description="Helical" evidence="1">
    <location>
        <begin position="551"/>
        <end position="572"/>
    </location>
</feature>
<dbReference type="Proteomes" id="UP000326354">
    <property type="component" value="Chromosome"/>
</dbReference>
<feature type="transmembrane region" description="Helical" evidence="1">
    <location>
        <begin position="476"/>
        <end position="497"/>
    </location>
</feature>
<dbReference type="OrthoDB" id="284523at2"/>
<dbReference type="RefSeq" id="WP_151969942.1">
    <property type="nucleotide sequence ID" value="NZ_AP019860.1"/>
</dbReference>
<dbReference type="InterPro" id="IPR012338">
    <property type="entry name" value="Beta-lactam/transpept-like"/>
</dbReference>
<feature type="transmembrane region" description="Helical" evidence="1">
    <location>
        <begin position="518"/>
        <end position="539"/>
    </location>
</feature>
<reference evidence="3 4" key="1">
    <citation type="submission" date="2019-08" db="EMBL/GenBank/DDBJ databases">
        <title>Complete genome sequence of Candidatus Uab amorphum.</title>
        <authorList>
            <person name="Shiratori T."/>
            <person name="Suzuki S."/>
            <person name="Kakizawa Y."/>
            <person name="Ishida K."/>
        </authorList>
    </citation>
    <scope>NUCLEOTIDE SEQUENCE [LARGE SCALE GENOMIC DNA]</scope>
    <source>
        <strain evidence="3 4">SRT547</strain>
    </source>
</reference>
<feature type="domain" description="Beta-lactamase-related" evidence="2">
    <location>
        <begin position="30"/>
        <end position="353"/>
    </location>
</feature>
<sequence length="607" mass="69083">MKIKTIVITLLLIVFICAQDIDKQKVQAFIDTLFADSMKKYNVPGGVIAIVHGKDVILSKGYGYADVVKQIPATSNTGFRVGSLSKLVTAAAAMQLVEKNQVDIHADIAKYLDVNIHTNYPDKVTLAHLLTHTSGFDVTDIGDAVRKVEEVIPLREFVAKYMTPQIYPPGKFFVYTNHGYALIGYLVEYIGKQKFADYVADNVFSPLGMNNSSFAQPLHERLTKEFAIGYNYAQGKYQALPVDFSNVTPADALVTTSDDFAKFMIAFIDKRNSKLLQQKTIEQMLDKQFSYAPQLAGRGYGFGEELFSDNRLHYGTRRAFSHTGGQLGFTSAMIIIPEYQVGMFIVLNRRVGKMRREIFEKFLQEFFPHPQNKFTGKKSTSKLEVYTGLYQKISYPQYSLEKIGALLDPGSTAMITAEDGRISSSKHGVFYEQEPDVFRNQNDLIVFRKDAQKNVTHFSIEQVAYQKIAWYQSPRLHLLFLLGAFFLFLLSIPLLIIEWWRKKSFPKTAKFAIHTTNLTFAMFLVLFIVEIIQVSGSGWDYGFLITTYVLLTWPIICVFVVLMALTLVGIAIYKRLWSLGWYIYSILLSTCAIIFICIIRYWNLTFF</sequence>
<keyword evidence="3" id="KW-0378">Hydrolase</keyword>
<dbReference type="InterPro" id="IPR050491">
    <property type="entry name" value="AmpC-like"/>
</dbReference>
<dbReference type="EMBL" id="AP019860">
    <property type="protein sequence ID" value="BBM85855.1"/>
    <property type="molecule type" value="Genomic_DNA"/>
</dbReference>